<name>A0A834CQ77_ORYME</name>
<comment type="caution">
    <text evidence="1">The sequence shown here is derived from an EMBL/GenBank/DDBJ whole genome shotgun (WGS) entry which is preliminary data.</text>
</comment>
<proteinExistence type="predicted"/>
<dbReference type="AlphaFoldDB" id="A0A834CQ77"/>
<evidence type="ECO:0000313" key="2">
    <source>
        <dbReference type="Proteomes" id="UP000646548"/>
    </source>
</evidence>
<dbReference type="Proteomes" id="UP000646548">
    <property type="component" value="Unassembled WGS sequence"/>
</dbReference>
<dbReference type="EMBL" id="WKFB01000188">
    <property type="protein sequence ID" value="KAF6732468.1"/>
    <property type="molecule type" value="Genomic_DNA"/>
</dbReference>
<gene>
    <name evidence="1" type="ORF">FQA47_022408</name>
</gene>
<evidence type="ECO:0000313" key="1">
    <source>
        <dbReference type="EMBL" id="KAF6732468.1"/>
    </source>
</evidence>
<reference evidence="1" key="1">
    <citation type="journal article" name="BMC Genomics">
        <title>Long-read sequencing and de novo genome assembly of marine medaka (Oryzias melastigma).</title>
        <authorList>
            <person name="Liang P."/>
            <person name="Saqib H.S.A."/>
            <person name="Ni X."/>
            <person name="Shen Y."/>
        </authorList>
    </citation>
    <scope>NUCLEOTIDE SEQUENCE</scope>
    <source>
        <strain evidence="1">Bigg-433</strain>
    </source>
</reference>
<protein>
    <submittedName>
        <fullName evidence="1">Uncharacterized protein</fullName>
    </submittedName>
</protein>
<organism evidence="1 2">
    <name type="scientific">Oryzias melastigma</name>
    <name type="common">Marine medaka</name>
    <dbReference type="NCBI Taxonomy" id="30732"/>
    <lineage>
        <taxon>Eukaryota</taxon>
        <taxon>Metazoa</taxon>
        <taxon>Chordata</taxon>
        <taxon>Craniata</taxon>
        <taxon>Vertebrata</taxon>
        <taxon>Euteleostomi</taxon>
        <taxon>Actinopterygii</taxon>
        <taxon>Neopterygii</taxon>
        <taxon>Teleostei</taxon>
        <taxon>Neoteleostei</taxon>
        <taxon>Acanthomorphata</taxon>
        <taxon>Ovalentaria</taxon>
        <taxon>Atherinomorphae</taxon>
        <taxon>Beloniformes</taxon>
        <taxon>Adrianichthyidae</taxon>
        <taxon>Oryziinae</taxon>
        <taxon>Oryzias</taxon>
    </lineage>
</organism>
<accession>A0A834CQ77</accession>
<sequence length="67" mass="6854">MPSRLIGFMTKLSGKTLSILISLVPAAYRLVESLLSSSGGGFLAAAGCVISGQRTERRVGAAASQSL</sequence>